<keyword evidence="2" id="KW-1185">Reference proteome</keyword>
<dbReference type="Gene3D" id="3.40.50.720">
    <property type="entry name" value="NAD(P)-binding Rossmann-like Domain"/>
    <property type="match status" value="1"/>
</dbReference>
<dbReference type="InterPro" id="IPR036291">
    <property type="entry name" value="NAD(P)-bd_dom_sf"/>
</dbReference>
<gene>
    <name evidence="1" type="ORF">C7K25_02405</name>
</gene>
<dbReference type="InterPro" id="IPR002347">
    <property type="entry name" value="SDR_fam"/>
</dbReference>
<dbReference type="Proteomes" id="UP001170379">
    <property type="component" value="Unassembled WGS sequence"/>
</dbReference>
<organism evidence="1 2">
    <name type="scientific">Gulosibacter molinativorax</name>
    <dbReference type="NCBI Taxonomy" id="256821"/>
    <lineage>
        <taxon>Bacteria</taxon>
        <taxon>Bacillati</taxon>
        <taxon>Actinomycetota</taxon>
        <taxon>Actinomycetes</taxon>
        <taxon>Micrococcales</taxon>
        <taxon>Microbacteriaceae</taxon>
        <taxon>Gulosibacter</taxon>
    </lineage>
</organism>
<proteinExistence type="predicted"/>
<dbReference type="RefSeq" id="WP_026935743.1">
    <property type="nucleotide sequence ID" value="NZ_CP028426.1"/>
</dbReference>
<comment type="caution">
    <text evidence="1">The sequence shown here is derived from an EMBL/GenBank/DDBJ whole genome shotgun (WGS) entry which is preliminary data.</text>
</comment>
<evidence type="ECO:0000313" key="2">
    <source>
        <dbReference type="Proteomes" id="UP001170379"/>
    </source>
</evidence>
<evidence type="ECO:0000313" key="1">
    <source>
        <dbReference type="EMBL" id="MDJ1370234.1"/>
    </source>
</evidence>
<dbReference type="SUPFAM" id="SSF51735">
    <property type="entry name" value="NAD(P)-binding Rossmann-fold domains"/>
    <property type="match status" value="1"/>
</dbReference>
<accession>A0ABT7C4W2</accession>
<dbReference type="PANTHER" id="PTHR43431">
    <property type="entry name" value="OXIDOREDUCTASE, SHORT CHAIN DEHYDROGENASE/REDUCTASE FAMILY (AFU_ORTHOLOGUE AFUA_5G14000)"/>
    <property type="match status" value="1"/>
</dbReference>
<reference evidence="1" key="1">
    <citation type="submission" date="2018-03" db="EMBL/GenBank/DDBJ databases">
        <authorList>
            <person name="Nunes O.C."/>
            <person name="Lopes A.R."/>
            <person name="Froufe H."/>
            <person name="Munoz-Merida A."/>
            <person name="Barroso C."/>
            <person name="Egas C."/>
        </authorList>
    </citation>
    <scope>NUCLEOTIDE SEQUENCE</scope>
    <source>
        <strain evidence="1">ON4</strain>
    </source>
</reference>
<protein>
    <submittedName>
        <fullName evidence="1">Short-chain dehydrogenase</fullName>
    </submittedName>
</protein>
<dbReference type="EMBL" id="PXVD01000003">
    <property type="protein sequence ID" value="MDJ1370234.1"/>
    <property type="molecule type" value="Genomic_DNA"/>
</dbReference>
<dbReference type="PANTHER" id="PTHR43431:SF7">
    <property type="entry name" value="OXIDOREDUCTASE, SHORT CHAIN DEHYDROGENASE_REDUCTASE FAMILY (AFU_ORTHOLOGUE AFUA_5G14000)"/>
    <property type="match status" value="1"/>
</dbReference>
<sequence length="226" mass="23421">MPTIAIIGAGPGLGRSLAFTFGREGFDVALIARNPDKLSDLVGELGAAGISAAAFPADVRDTHALSAALAAAGAEFGGIDVLEFSPYSGLQQIHPDQVTVENLIPELETNLIGGIAAVQAVLPGMVERGSGTILFTTGGGAINPYPMLAATNAAQAGLRNFAHNLHNVIADKGVHVATVAINVFIGAVAPEGVPHRDPDDIAQVYWNLHRNRDRVEELVTSHPDGQ</sequence>
<name>A0ABT7C4W2_9MICO</name>
<dbReference type="Pfam" id="PF00106">
    <property type="entry name" value="adh_short"/>
    <property type="match status" value="1"/>
</dbReference>
<reference evidence="1" key="2">
    <citation type="journal article" date="2022" name="Sci. Rep.">
        <title>In silico prediction of the enzymes involved in the degradation of the herbicide molinate by Gulosibacter molinativorax ON4T.</title>
        <authorList>
            <person name="Lopes A.R."/>
            <person name="Bunin E."/>
            <person name="Viana A.T."/>
            <person name="Froufe H."/>
            <person name="Munoz-Merida A."/>
            <person name="Pinho D."/>
            <person name="Figueiredo J."/>
            <person name="Barroso C."/>
            <person name="Vaz-Moreira I."/>
            <person name="Bellanger X."/>
            <person name="Egas C."/>
            <person name="Nunes O.C."/>
        </authorList>
    </citation>
    <scope>NUCLEOTIDE SEQUENCE</scope>
    <source>
        <strain evidence="1">ON4</strain>
    </source>
</reference>